<feature type="chain" id="PRO_5013322336" description="Scaffoldin" evidence="1">
    <location>
        <begin position="20"/>
        <end position="496"/>
    </location>
</feature>
<dbReference type="AlphaFoldDB" id="A0A1Y2B3I3"/>
<protein>
    <recommendedName>
        <fullName evidence="4">Scaffoldin</fullName>
    </recommendedName>
</protein>
<name>A0A1Y2B3I3_9FUNG</name>
<keyword evidence="3" id="KW-1185">Reference proteome</keyword>
<organism evidence="2 3">
    <name type="scientific">Neocallimastix californiae</name>
    <dbReference type="NCBI Taxonomy" id="1754190"/>
    <lineage>
        <taxon>Eukaryota</taxon>
        <taxon>Fungi</taxon>
        <taxon>Fungi incertae sedis</taxon>
        <taxon>Chytridiomycota</taxon>
        <taxon>Chytridiomycota incertae sedis</taxon>
        <taxon>Neocallimastigomycetes</taxon>
        <taxon>Neocallimastigales</taxon>
        <taxon>Neocallimastigaceae</taxon>
        <taxon>Neocallimastix</taxon>
    </lineage>
</organism>
<evidence type="ECO:0008006" key="4">
    <source>
        <dbReference type="Google" id="ProtNLM"/>
    </source>
</evidence>
<reference evidence="2 3" key="1">
    <citation type="submission" date="2016-08" db="EMBL/GenBank/DDBJ databases">
        <title>A Parts List for Fungal Cellulosomes Revealed by Comparative Genomics.</title>
        <authorList>
            <consortium name="DOE Joint Genome Institute"/>
            <person name="Haitjema C.H."/>
            <person name="Gilmore S.P."/>
            <person name="Henske J.K."/>
            <person name="Solomon K.V."/>
            <person name="De Groot R."/>
            <person name="Kuo A."/>
            <person name="Mondo S.J."/>
            <person name="Salamov A.A."/>
            <person name="Labutti K."/>
            <person name="Zhao Z."/>
            <person name="Chiniquy J."/>
            <person name="Barry K."/>
            <person name="Brewer H.M."/>
            <person name="Purvine S.O."/>
            <person name="Wright A.T."/>
            <person name="Boxma B."/>
            <person name="Van Alen T."/>
            <person name="Hackstein J.H."/>
            <person name="Baker S.E."/>
            <person name="Grigoriev I.V."/>
            <person name="O'Malley M.A."/>
        </authorList>
    </citation>
    <scope>NUCLEOTIDE SEQUENCE [LARGE SCALE GENOMIC DNA]</scope>
    <source>
        <strain evidence="2 3">G1</strain>
    </source>
</reference>
<evidence type="ECO:0000313" key="3">
    <source>
        <dbReference type="Proteomes" id="UP000193920"/>
    </source>
</evidence>
<gene>
    <name evidence="2" type="ORF">LY90DRAFT_512876</name>
</gene>
<sequence length="496" mass="52757">MELIIVVTLFLVGSQLVSATQEDAPEIDDCGEKSLTSCSGEEIADTLCIKNNILYAIENTSGCYKVEQALALSQVNIMSVTTTSITDASSSLSDDISSDIAKIAIYNCNAESCERSYGFIKDSGNYYSIAKGNKNEGVTPTGGSCDGIIGTLDVSNELCLGYSDPNSITVGFTETGDYLLSGTTAATNPFTTDATAHTIPVLVGTNYMIHDTLLDVEEYCYSSTDASLMSREDNFCNETNCSKYYNCSEGTCEEDTESCTLPPAGTCTATADTNNTCEGGYAIISEALYKCTTSGSACTAETPQIGYYKAVDNGQYSSGYIICKGGASVTCSAASIETADDCNGHLGKIITSGNICVNAIDGDTGIDLTASNKYLMDAGNGITDLGITSKDSSFVVLNVDSTNNKATILTFAETTERYFYVKQDDDKKTIAVKGDTIANAICANKSIMDEYKRQYQDSCVNNSLDETTVAYYKKNRTKNKATIGDYSAIIVLLCGL</sequence>
<keyword evidence="1" id="KW-0732">Signal</keyword>
<evidence type="ECO:0000256" key="1">
    <source>
        <dbReference type="SAM" id="SignalP"/>
    </source>
</evidence>
<dbReference type="Proteomes" id="UP000193920">
    <property type="component" value="Unassembled WGS sequence"/>
</dbReference>
<dbReference type="EMBL" id="MCOG01000180">
    <property type="protein sequence ID" value="ORY29389.1"/>
    <property type="molecule type" value="Genomic_DNA"/>
</dbReference>
<evidence type="ECO:0000313" key="2">
    <source>
        <dbReference type="EMBL" id="ORY29389.1"/>
    </source>
</evidence>
<feature type="signal peptide" evidence="1">
    <location>
        <begin position="1"/>
        <end position="19"/>
    </location>
</feature>
<accession>A0A1Y2B3I3</accession>
<proteinExistence type="predicted"/>
<comment type="caution">
    <text evidence="2">The sequence shown here is derived from an EMBL/GenBank/DDBJ whole genome shotgun (WGS) entry which is preliminary data.</text>
</comment>